<name>A0A444YN23_ARAHY</name>
<organism evidence="2 3">
    <name type="scientific">Arachis hypogaea</name>
    <name type="common">Peanut</name>
    <dbReference type="NCBI Taxonomy" id="3818"/>
    <lineage>
        <taxon>Eukaryota</taxon>
        <taxon>Viridiplantae</taxon>
        <taxon>Streptophyta</taxon>
        <taxon>Embryophyta</taxon>
        <taxon>Tracheophyta</taxon>
        <taxon>Spermatophyta</taxon>
        <taxon>Magnoliopsida</taxon>
        <taxon>eudicotyledons</taxon>
        <taxon>Gunneridae</taxon>
        <taxon>Pentapetalae</taxon>
        <taxon>rosids</taxon>
        <taxon>fabids</taxon>
        <taxon>Fabales</taxon>
        <taxon>Fabaceae</taxon>
        <taxon>Papilionoideae</taxon>
        <taxon>50 kb inversion clade</taxon>
        <taxon>dalbergioids sensu lato</taxon>
        <taxon>Dalbergieae</taxon>
        <taxon>Pterocarpus clade</taxon>
        <taxon>Arachis</taxon>
    </lineage>
</organism>
<feature type="region of interest" description="Disordered" evidence="1">
    <location>
        <begin position="1"/>
        <end position="23"/>
    </location>
</feature>
<comment type="caution">
    <text evidence="2">The sequence shown here is derived from an EMBL/GenBank/DDBJ whole genome shotgun (WGS) entry which is preliminary data.</text>
</comment>
<sequence length="107" mass="11960">MSGRAEATSGGRAKSTRGGRVSNTWGHSAHVSCNDSLVLQYVTYVLGARVADPEDRVFRIGIEYSSRKSIITAIRSYTISRGIDYNIYESEPQTFYAKCKTYGRRCH</sequence>
<dbReference type="Proteomes" id="UP000289738">
    <property type="component" value="Chromosome B06"/>
</dbReference>
<gene>
    <name evidence="2" type="ORF">Ahy_B06g082178</name>
</gene>
<reference evidence="2 3" key="1">
    <citation type="submission" date="2019-01" db="EMBL/GenBank/DDBJ databases">
        <title>Sequencing of cultivated peanut Arachis hypogaea provides insights into genome evolution and oil improvement.</title>
        <authorList>
            <person name="Chen X."/>
        </authorList>
    </citation>
    <scope>NUCLEOTIDE SEQUENCE [LARGE SCALE GENOMIC DNA]</scope>
    <source>
        <strain evidence="3">cv. Fuhuasheng</strain>
        <tissue evidence="2">Leaves</tissue>
    </source>
</reference>
<accession>A0A444YN23</accession>
<evidence type="ECO:0000313" key="2">
    <source>
        <dbReference type="EMBL" id="RYR03302.1"/>
    </source>
</evidence>
<proteinExistence type="predicted"/>
<protein>
    <submittedName>
        <fullName evidence="2">Uncharacterized protein</fullName>
    </submittedName>
</protein>
<evidence type="ECO:0000256" key="1">
    <source>
        <dbReference type="SAM" id="MobiDB-lite"/>
    </source>
</evidence>
<dbReference type="AlphaFoldDB" id="A0A444YN23"/>
<keyword evidence="3" id="KW-1185">Reference proteome</keyword>
<evidence type="ECO:0000313" key="3">
    <source>
        <dbReference type="Proteomes" id="UP000289738"/>
    </source>
</evidence>
<dbReference type="EMBL" id="SDMP01000016">
    <property type="protein sequence ID" value="RYR03302.1"/>
    <property type="molecule type" value="Genomic_DNA"/>
</dbReference>